<dbReference type="InterPro" id="IPR000515">
    <property type="entry name" value="MetI-like"/>
</dbReference>
<keyword evidence="10" id="KW-1185">Reference proteome</keyword>
<evidence type="ECO:0000256" key="4">
    <source>
        <dbReference type="ARBA" id="ARBA00022692"/>
    </source>
</evidence>
<feature type="transmembrane region" description="Helical" evidence="7">
    <location>
        <begin position="16"/>
        <end position="34"/>
    </location>
</feature>
<keyword evidence="2 7" id="KW-0813">Transport</keyword>
<protein>
    <submittedName>
        <fullName evidence="9">ABC transporter permease</fullName>
    </submittedName>
</protein>
<dbReference type="AlphaFoldDB" id="A0A4Q0MHK8"/>
<evidence type="ECO:0000313" key="10">
    <source>
        <dbReference type="Proteomes" id="UP000289708"/>
    </source>
</evidence>
<dbReference type="SUPFAM" id="SSF161098">
    <property type="entry name" value="MetI-like"/>
    <property type="match status" value="1"/>
</dbReference>
<feature type="transmembrane region" description="Helical" evidence="7">
    <location>
        <begin position="138"/>
        <end position="163"/>
    </location>
</feature>
<evidence type="ECO:0000256" key="5">
    <source>
        <dbReference type="ARBA" id="ARBA00022989"/>
    </source>
</evidence>
<name>A0A4Q0MHK8_9HYPH</name>
<evidence type="ECO:0000256" key="1">
    <source>
        <dbReference type="ARBA" id="ARBA00004651"/>
    </source>
</evidence>
<organism evidence="9 10">
    <name type="scientific">Hansschlegelia zhihuaiae</name>
    <dbReference type="NCBI Taxonomy" id="405005"/>
    <lineage>
        <taxon>Bacteria</taxon>
        <taxon>Pseudomonadati</taxon>
        <taxon>Pseudomonadota</taxon>
        <taxon>Alphaproteobacteria</taxon>
        <taxon>Hyphomicrobiales</taxon>
        <taxon>Methylopilaceae</taxon>
        <taxon>Hansschlegelia</taxon>
    </lineage>
</organism>
<feature type="transmembrane region" description="Helical" evidence="7">
    <location>
        <begin position="78"/>
        <end position="100"/>
    </location>
</feature>
<gene>
    <name evidence="9" type="ORF">EK403_13210</name>
</gene>
<dbReference type="Proteomes" id="UP000289708">
    <property type="component" value="Unassembled WGS sequence"/>
</dbReference>
<evidence type="ECO:0000259" key="8">
    <source>
        <dbReference type="PROSITE" id="PS50928"/>
    </source>
</evidence>
<evidence type="ECO:0000313" key="9">
    <source>
        <dbReference type="EMBL" id="RXF72793.1"/>
    </source>
</evidence>
<sequence length="275" mass="28486">MAAGPTGVAVARSPYALRRAVVALAACAVLWQLGARLDDWTGVGAPGVGALPSPVEVAMAAGRVVVEPGYWISSALSFVRVMGGFLIALAAAVPLGLLFATNRTFRAIAFPVFEVIRPIPPLAWVPAAIIFWPTQEAAITFITFLGAFFTITINVLSGALSIDPRFVEAARSLGASRMTVFRRIVLPATAPSIVVASSIAIGLSWEVVVAAEIISGSSAMGSNSGGLGHFIWASYLGGSYDDIIVGMISIGIAGYLCSAAVRKAGALLTPWINAR</sequence>
<feature type="transmembrane region" description="Helical" evidence="7">
    <location>
        <begin position="184"/>
        <end position="205"/>
    </location>
</feature>
<evidence type="ECO:0000256" key="3">
    <source>
        <dbReference type="ARBA" id="ARBA00022475"/>
    </source>
</evidence>
<dbReference type="InterPro" id="IPR035906">
    <property type="entry name" value="MetI-like_sf"/>
</dbReference>
<keyword evidence="5 7" id="KW-1133">Transmembrane helix</keyword>
<evidence type="ECO:0000256" key="2">
    <source>
        <dbReference type="ARBA" id="ARBA00022448"/>
    </source>
</evidence>
<feature type="transmembrane region" description="Helical" evidence="7">
    <location>
        <begin position="243"/>
        <end position="261"/>
    </location>
</feature>
<feature type="transmembrane region" description="Helical" evidence="7">
    <location>
        <begin position="112"/>
        <end position="132"/>
    </location>
</feature>
<dbReference type="PROSITE" id="PS50928">
    <property type="entry name" value="ABC_TM1"/>
    <property type="match status" value="1"/>
</dbReference>
<evidence type="ECO:0000256" key="7">
    <source>
        <dbReference type="RuleBase" id="RU363032"/>
    </source>
</evidence>
<evidence type="ECO:0000256" key="6">
    <source>
        <dbReference type="ARBA" id="ARBA00023136"/>
    </source>
</evidence>
<dbReference type="CDD" id="cd06261">
    <property type="entry name" value="TM_PBP2"/>
    <property type="match status" value="1"/>
</dbReference>
<dbReference type="PANTHER" id="PTHR30151">
    <property type="entry name" value="ALKANE SULFONATE ABC TRANSPORTER-RELATED, MEMBRANE SUBUNIT"/>
    <property type="match status" value="1"/>
</dbReference>
<dbReference type="Pfam" id="PF00528">
    <property type="entry name" value="BPD_transp_1"/>
    <property type="match status" value="1"/>
</dbReference>
<comment type="subcellular location">
    <subcellularLocation>
        <location evidence="1 7">Cell membrane</location>
        <topology evidence="1 7">Multi-pass membrane protein</topology>
    </subcellularLocation>
</comment>
<keyword evidence="3" id="KW-1003">Cell membrane</keyword>
<dbReference type="RefSeq" id="WP_128777954.1">
    <property type="nucleotide sequence ID" value="NZ_RYFI01000012.1"/>
</dbReference>
<dbReference type="EMBL" id="RYFI01000012">
    <property type="protein sequence ID" value="RXF72793.1"/>
    <property type="molecule type" value="Genomic_DNA"/>
</dbReference>
<proteinExistence type="inferred from homology"/>
<comment type="similarity">
    <text evidence="7">Belongs to the binding-protein-dependent transport system permease family.</text>
</comment>
<dbReference type="OrthoDB" id="8138334at2"/>
<feature type="domain" description="ABC transmembrane type-1" evidence="8">
    <location>
        <begin position="74"/>
        <end position="261"/>
    </location>
</feature>
<dbReference type="GO" id="GO:0005886">
    <property type="term" value="C:plasma membrane"/>
    <property type="evidence" value="ECO:0007669"/>
    <property type="project" value="UniProtKB-SubCell"/>
</dbReference>
<keyword evidence="6 7" id="KW-0472">Membrane</keyword>
<dbReference type="Gene3D" id="1.10.3720.10">
    <property type="entry name" value="MetI-like"/>
    <property type="match status" value="1"/>
</dbReference>
<dbReference type="PANTHER" id="PTHR30151:SF0">
    <property type="entry name" value="ABC TRANSPORTER PERMEASE PROTEIN MJ0413-RELATED"/>
    <property type="match status" value="1"/>
</dbReference>
<dbReference type="GO" id="GO:0055085">
    <property type="term" value="P:transmembrane transport"/>
    <property type="evidence" value="ECO:0007669"/>
    <property type="project" value="InterPro"/>
</dbReference>
<reference evidence="9 10" key="1">
    <citation type="submission" date="2018-12" db="EMBL/GenBank/DDBJ databases">
        <title>bacterium Hansschlegelia zhihuaiae S113.</title>
        <authorList>
            <person name="He J."/>
        </authorList>
    </citation>
    <scope>NUCLEOTIDE SEQUENCE [LARGE SCALE GENOMIC DNA]</scope>
    <source>
        <strain evidence="9 10">S 113</strain>
    </source>
</reference>
<comment type="caution">
    <text evidence="9">The sequence shown here is derived from an EMBL/GenBank/DDBJ whole genome shotgun (WGS) entry which is preliminary data.</text>
</comment>
<keyword evidence="4 7" id="KW-0812">Transmembrane</keyword>
<accession>A0A4Q0MHK8</accession>